<sequence>MNIEQHLKILKEDYQKTEPSEKFLSQGWQDLEDKINRLEHRHPNPIYRYIRPLAFAVLLIFVFAGSFTGLAQASQRSLPGEPLYPIKKLSENIISTATGNNLVKVNNRAKEIVDLTKKGNRNEGNLGRAVEEYREEVEKVSKSGKNTKELEDVLESHKREFQEVKEDKSGSNSGTEIDEAIEISKSGSNSGED</sequence>
<protein>
    <recommendedName>
        <fullName evidence="5">DUF5667 domain-containing protein</fullName>
    </recommendedName>
</protein>
<feature type="compositionally biased region" description="Basic and acidic residues" evidence="1">
    <location>
        <begin position="156"/>
        <end position="169"/>
    </location>
</feature>
<gene>
    <name evidence="3" type="ORF">UV41_C0048G0005</name>
</gene>
<name>A0A0G1B8W4_9BACT</name>
<evidence type="ECO:0000256" key="2">
    <source>
        <dbReference type="SAM" id="Phobius"/>
    </source>
</evidence>
<evidence type="ECO:0008006" key="5">
    <source>
        <dbReference type="Google" id="ProtNLM"/>
    </source>
</evidence>
<accession>A0A0G1B8W4</accession>
<feature type="transmembrane region" description="Helical" evidence="2">
    <location>
        <begin position="49"/>
        <end position="71"/>
    </location>
</feature>
<dbReference type="PATRIC" id="fig|1618425.3.peg.708"/>
<dbReference type="AlphaFoldDB" id="A0A0G1B8W4"/>
<keyword evidence="2" id="KW-0472">Membrane</keyword>
<keyword evidence="2" id="KW-1133">Transmembrane helix</keyword>
<evidence type="ECO:0000256" key="1">
    <source>
        <dbReference type="SAM" id="MobiDB-lite"/>
    </source>
</evidence>
<evidence type="ECO:0000313" key="4">
    <source>
        <dbReference type="Proteomes" id="UP000034785"/>
    </source>
</evidence>
<proteinExistence type="predicted"/>
<feature type="region of interest" description="Disordered" evidence="1">
    <location>
        <begin position="156"/>
        <end position="193"/>
    </location>
</feature>
<comment type="caution">
    <text evidence="3">The sequence shown here is derived from an EMBL/GenBank/DDBJ whole genome shotgun (WGS) entry which is preliminary data.</text>
</comment>
<dbReference type="Proteomes" id="UP000034785">
    <property type="component" value="Unassembled WGS sequence"/>
</dbReference>
<evidence type="ECO:0000313" key="3">
    <source>
        <dbReference type="EMBL" id="KKS69654.1"/>
    </source>
</evidence>
<dbReference type="EMBL" id="LCEJ01000048">
    <property type="protein sequence ID" value="KKS69654.1"/>
    <property type="molecule type" value="Genomic_DNA"/>
</dbReference>
<keyword evidence="2" id="KW-0812">Transmembrane</keyword>
<reference evidence="3 4" key="1">
    <citation type="journal article" date="2015" name="Nature">
        <title>rRNA introns, odd ribosomes, and small enigmatic genomes across a large radiation of phyla.</title>
        <authorList>
            <person name="Brown C.T."/>
            <person name="Hug L.A."/>
            <person name="Thomas B.C."/>
            <person name="Sharon I."/>
            <person name="Castelle C.J."/>
            <person name="Singh A."/>
            <person name="Wilkins M.J."/>
            <person name="Williams K.H."/>
            <person name="Banfield J.F."/>
        </authorList>
    </citation>
    <scope>NUCLEOTIDE SEQUENCE [LARGE SCALE GENOMIC DNA]</scope>
</reference>
<organism evidence="3 4">
    <name type="scientific">Candidatus Daviesbacteria bacterium GW2011_GWA2_42_7</name>
    <dbReference type="NCBI Taxonomy" id="1618425"/>
    <lineage>
        <taxon>Bacteria</taxon>
        <taxon>Candidatus Daviesiibacteriota</taxon>
    </lineage>
</organism>